<accession>A0A1C5I1S7</accession>
<reference evidence="2" key="1">
    <citation type="submission" date="2016-06" db="EMBL/GenBank/DDBJ databases">
        <authorList>
            <person name="Varghese N."/>
        </authorList>
    </citation>
    <scope>NUCLEOTIDE SEQUENCE [LARGE SCALE GENOMIC DNA]</scope>
    <source>
        <strain evidence="2">DSM 43171</strain>
    </source>
</reference>
<protein>
    <submittedName>
        <fullName evidence="1">Uncharacterized protein</fullName>
    </submittedName>
</protein>
<organism evidence="1 2">
    <name type="scientific">Micromonospora halophytica</name>
    <dbReference type="NCBI Taxonomy" id="47864"/>
    <lineage>
        <taxon>Bacteria</taxon>
        <taxon>Bacillati</taxon>
        <taxon>Actinomycetota</taxon>
        <taxon>Actinomycetes</taxon>
        <taxon>Micromonosporales</taxon>
        <taxon>Micromonosporaceae</taxon>
        <taxon>Micromonospora</taxon>
    </lineage>
</organism>
<keyword evidence="2" id="KW-1185">Reference proteome</keyword>
<proteinExistence type="predicted"/>
<dbReference type="Proteomes" id="UP000199408">
    <property type="component" value="Unassembled WGS sequence"/>
</dbReference>
<evidence type="ECO:0000313" key="1">
    <source>
        <dbReference type="EMBL" id="SCG52222.1"/>
    </source>
</evidence>
<dbReference type="STRING" id="47864.GA0070560_107134"/>
<name>A0A1C5I1S7_9ACTN</name>
<sequence>MTEHQVNQLLAIHRPGPDGLCVGCRRWWARLSPYPCYQAEWACRRQARATTLRFLGGGS</sequence>
<gene>
    <name evidence="1" type="ORF">GA0070560_107134</name>
</gene>
<dbReference type="AlphaFoldDB" id="A0A1C5I1S7"/>
<dbReference type="EMBL" id="FMDN01000007">
    <property type="protein sequence ID" value="SCG52222.1"/>
    <property type="molecule type" value="Genomic_DNA"/>
</dbReference>
<evidence type="ECO:0000313" key="2">
    <source>
        <dbReference type="Proteomes" id="UP000199408"/>
    </source>
</evidence>